<dbReference type="Proteomes" id="UP000297700">
    <property type="component" value="Unassembled WGS sequence"/>
</dbReference>
<sequence>MATRRNRSLPPNIWSLAEPHINVLAGYVAGFASLGLFNTDPVGREGGWMVDLLKEALRSRRCVLLEAAVPTGQAAFVPSTDLACGPQAAAIVIPILLT</sequence>
<name>A0A4Y9NPM1_9BRAD</name>
<comment type="caution">
    <text evidence="1">The sequence shown here is derived from an EMBL/GenBank/DDBJ whole genome shotgun (WGS) entry which is preliminary data.</text>
</comment>
<dbReference type="RefSeq" id="WP_135171746.1">
    <property type="nucleotide sequence ID" value="NZ_SPQS01000037.1"/>
</dbReference>
<dbReference type="EMBL" id="SPQS01000037">
    <property type="protein sequence ID" value="TFV68683.1"/>
    <property type="molecule type" value="Genomic_DNA"/>
</dbReference>
<proteinExistence type="predicted"/>
<gene>
    <name evidence="1" type="ORF">E4K64_36035</name>
</gene>
<dbReference type="AlphaFoldDB" id="A0A4Y9NPM1"/>
<accession>A0A4Y9NPM1</accession>
<organism evidence="1 2">
    <name type="scientific">Bradyrhizobium frederickii</name>
    <dbReference type="NCBI Taxonomy" id="2560054"/>
    <lineage>
        <taxon>Bacteria</taxon>
        <taxon>Pseudomonadati</taxon>
        <taxon>Pseudomonadota</taxon>
        <taxon>Alphaproteobacteria</taxon>
        <taxon>Hyphomicrobiales</taxon>
        <taxon>Nitrobacteraceae</taxon>
        <taxon>Bradyrhizobium</taxon>
    </lineage>
</organism>
<protein>
    <submittedName>
        <fullName evidence="1">Uncharacterized protein</fullName>
    </submittedName>
</protein>
<evidence type="ECO:0000313" key="2">
    <source>
        <dbReference type="Proteomes" id="UP000297700"/>
    </source>
</evidence>
<reference evidence="1 2" key="1">
    <citation type="submission" date="2019-03" db="EMBL/GenBank/DDBJ databases">
        <title>Bradyrhizobium strains diversity.</title>
        <authorList>
            <person name="Urquiaga M.C.O."/>
            <person name="Hungria M."/>
            <person name="Delamuta J.R.M."/>
            <person name="Klepa M.S."/>
        </authorList>
    </citation>
    <scope>NUCLEOTIDE SEQUENCE [LARGE SCALE GENOMIC DNA]</scope>
    <source>
        <strain evidence="1 2">CNPSo 3426</strain>
    </source>
</reference>
<evidence type="ECO:0000313" key="1">
    <source>
        <dbReference type="EMBL" id="TFV68683.1"/>
    </source>
</evidence>